<organism evidence="1">
    <name type="scientific">Anguilla anguilla</name>
    <name type="common">European freshwater eel</name>
    <name type="synonym">Muraena anguilla</name>
    <dbReference type="NCBI Taxonomy" id="7936"/>
    <lineage>
        <taxon>Eukaryota</taxon>
        <taxon>Metazoa</taxon>
        <taxon>Chordata</taxon>
        <taxon>Craniata</taxon>
        <taxon>Vertebrata</taxon>
        <taxon>Euteleostomi</taxon>
        <taxon>Actinopterygii</taxon>
        <taxon>Neopterygii</taxon>
        <taxon>Teleostei</taxon>
        <taxon>Anguilliformes</taxon>
        <taxon>Anguillidae</taxon>
        <taxon>Anguilla</taxon>
    </lineage>
</organism>
<evidence type="ECO:0000313" key="1">
    <source>
        <dbReference type="EMBL" id="JAH97686.1"/>
    </source>
</evidence>
<dbReference type="AlphaFoldDB" id="A0A0E9X5D6"/>
<protein>
    <submittedName>
        <fullName evidence="1">Uncharacterized protein</fullName>
    </submittedName>
</protein>
<accession>A0A0E9X5D6</accession>
<dbReference type="EMBL" id="GBXM01010891">
    <property type="protein sequence ID" value="JAH97686.1"/>
    <property type="molecule type" value="Transcribed_RNA"/>
</dbReference>
<reference evidence="1" key="1">
    <citation type="submission" date="2014-11" db="EMBL/GenBank/DDBJ databases">
        <authorList>
            <person name="Amaro Gonzalez C."/>
        </authorList>
    </citation>
    <scope>NUCLEOTIDE SEQUENCE</scope>
</reference>
<reference evidence="1" key="2">
    <citation type="journal article" date="2015" name="Fish Shellfish Immunol.">
        <title>Early steps in the European eel (Anguilla anguilla)-Vibrio vulnificus interaction in the gills: Role of the RtxA13 toxin.</title>
        <authorList>
            <person name="Callol A."/>
            <person name="Pajuelo D."/>
            <person name="Ebbesson L."/>
            <person name="Teles M."/>
            <person name="MacKenzie S."/>
            <person name="Amaro C."/>
        </authorList>
    </citation>
    <scope>NUCLEOTIDE SEQUENCE</scope>
</reference>
<name>A0A0E9X5D6_ANGAN</name>
<proteinExistence type="predicted"/>
<sequence length="62" mass="7191">MKKKTYQSLSSVNFECRICEGLRLFLTVRNVLTDYVLSKDNMGVARKHGCCKKNNQTFFLLV</sequence>